<keyword evidence="2" id="KW-0731">Sigma factor</keyword>
<dbReference type="AlphaFoldDB" id="A0A143H9W8"/>
<dbReference type="PANTHER" id="PTHR30385">
    <property type="entry name" value="SIGMA FACTOR F FLAGELLAR"/>
    <property type="match status" value="1"/>
</dbReference>
<evidence type="ECO:0000259" key="5">
    <source>
        <dbReference type="PROSITE" id="PS00716"/>
    </source>
</evidence>
<dbReference type="InterPro" id="IPR007627">
    <property type="entry name" value="RNA_pol_sigma70_r2"/>
</dbReference>
<dbReference type="OrthoDB" id="9799825at2"/>
<accession>A0A143H9W8</accession>
<dbReference type="InterPro" id="IPR007624">
    <property type="entry name" value="RNA_pol_sigma70_r3"/>
</dbReference>
<evidence type="ECO:0000256" key="4">
    <source>
        <dbReference type="ARBA" id="ARBA00023163"/>
    </source>
</evidence>
<dbReference type="InterPro" id="IPR013324">
    <property type="entry name" value="RNA_pol_sigma_r3/r4-like"/>
</dbReference>
<dbReference type="InterPro" id="IPR013325">
    <property type="entry name" value="RNA_pol_sigma_r2"/>
</dbReference>
<dbReference type="EMBL" id="CP014806">
    <property type="protein sequence ID" value="AMW98512.1"/>
    <property type="molecule type" value="Genomic_DNA"/>
</dbReference>
<dbReference type="NCBIfam" id="TIGR02937">
    <property type="entry name" value="sigma70-ECF"/>
    <property type="match status" value="1"/>
</dbReference>
<evidence type="ECO:0000256" key="2">
    <source>
        <dbReference type="ARBA" id="ARBA00023082"/>
    </source>
</evidence>
<dbReference type="CDD" id="cd06171">
    <property type="entry name" value="Sigma70_r4"/>
    <property type="match status" value="1"/>
</dbReference>
<dbReference type="InterPro" id="IPR007630">
    <property type="entry name" value="RNA_pol_sigma70_r4"/>
</dbReference>
<dbReference type="Pfam" id="PF04539">
    <property type="entry name" value="Sigma70_r3"/>
    <property type="match status" value="1"/>
</dbReference>
<dbReference type="SUPFAM" id="SSF88659">
    <property type="entry name" value="Sigma3 and sigma4 domains of RNA polymerase sigma factors"/>
    <property type="match status" value="2"/>
</dbReference>
<dbReference type="InterPro" id="IPR000943">
    <property type="entry name" value="RNA_pol_sigma70"/>
</dbReference>
<dbReference type="InterPro" id="IPR014284">
    <property type="entry name" value="RNA_pol_sigma-70_dom"/>
</dbReference>
<dbReference type="PIRSF" id="PIRSF000770">
    <property type="entry name" value="RNA_pol_sigma-SigE/K"/>
    <property type="match status" value="1"/>
</dbReference>
<protein>
    <submittedName>
        <fullName evidence="6">RNA polymerase subunit sigma</fullName>
    </submittedName>
</protein>
<dbReference type="RefSeq" id="WP_066785665.1">
    <property type="nucleotide sequence ID" value="NZ_CP014806.1"/>
</dbReference>
<gene>
    <name evidence="6" type="ORF">ATY39_03105</name>
</gene>
<dbReference type="GO" id="GO:0006352">
    <property type="term" value="P:DNA-templated transcription initiation"/>
    <property type="evidence" value="ECO:0007669"/>
    <property type="project" value="InterPro"/>
</dbReference>
<reference evidence="6 7" key="1">
    <citation type="journal article" date="2016" name="Genome Announc.">
        <title>Whole-Genome Sequence of Rummeliibacillus stabekisii Strain PP9 Isolated from Antarctic Soil.</title>
        <authorList>
            <person name="da Mota F.F."/>
            <person name="Vollu R.E."/>
            <person name="Jurelevicius D."/>
            <person name="Seldin L."/>
        </authorList>
    </citation>
    <scope>NUCLEOTIDE SEQUENCE [LARGE SCALE GENOMIC DNA]</scope>
    <source>
        <strain evidence="6 7">PP9</strain>
    </source>
</reference>
<dbReference type="NCBIfam" id="TIGR02479">
    <property type="entry name" value="FliA_WhiG"/>
    <property type="match status" value="1"/>
</dbReference>
<dbReference type="Pfam" id="PF04545">
    <property type="entry name" value="Sigma70_r4"/>
    <property type="match status" value="1"/>
</dbReference>
<dbReference type="PRINTS" id="PR00046">
    <property type="entry name" value="SIGMA70FCT"/>
</dbReference>
<name>A0A143H9W8_9BACL</name>
<reference evidence="7" key="2">
    <citation type="submission" date="2016-03" db="EMBL/GenBank/DDBJ databases">
        <authorList>
            <person name="Ploux O."/>
        </authorList>
    </citation>
    <scope>NUCLEOTIDE SEQUENCE [LARGE SCALE GENOMIC DNA]</scope>
    <source>
        <strain evidence="7">PP9</strain>
    </source>
</reference>
<evidence type="ECO:0000256" key="3">
    <source>
        <dbReference type="ARBA" id="ARBA00023125"/>
    </source>
</evidence>
<feature type="domain" description="RNA polymerase sigma-70" evidence="5">
    <location>
        <begin position="219"/>
        <end position="245"/>
    </location>
</feature>
<organism evidence="6 7">
    <name type="scientific">Rummeliibacillus stabekisii</name>
    <dbReference type="NCBI Taxonomy" id="241244"/>
    <lineage>
        <taxon>Bacteria</taxon>
        <taxon>Bacillati</taxon>
        <taxon>Bacillota</taxon>
        <taxon>Bacilli</taxon>
        <taxon>Bacillales</taxon>
        <taxon>Caryophanaceae</taxon>
        <taxon>Rummeliibacillus</taxon>
    </lineage>
</organism>
<dbReference type="GO" id="GO:0016987">
    <property type="term" value="F:sigma factor activity"/>
    <property type="evidence" value="ECO:0007669"/>
    <property type="project" value="UniProtKB-KW"/>
</dbReference>
<dbReference type="PROSITE" id="PS00716">
    <property type="entry name" value="SIGMA70_2"/>
    <property type="match status" value="1"/>
</dbReference>
<dbReference type="Pfam" id="PF04542">
    <property type="entry name" value="Sigma70_r2"/>
    <property type="match status" value="1"/>
</dbReference>
<dbReference type="GO" id="GO:0003899">
    <property type="term" value="F:DNA-directed RNA polymerase activity"/>
    <property type="evidence" value="ECO:0007669"/>
    <property type="project" value="InterPro"/>
</dbReference>
<keyword evidence="1" id="KW-0805">Transcription regulation</keyword>
<dbReference type="InterPro" id="IPR012845">
    <property type="entry name" value="RNA_pol_sigma_FliA_WhiG"/>
</dbReference>
<evidence type="ECO:0000256" key="1">
    <source>
        <dbReference type="ARBA" id="ARBA00023015"/>
    </source>
</evidence>
<dbReference type="Gene3D" id="1.10.1740.10">
    <property type="match status" value="1"/>
</dbReference>
<sequence>MQTTTQEEQKLWQNWVATRDPHAGDLLIKKYTPLVSYHVQRIGTNLPKNISKDELTSLGMMGLFDALNKFDIHRDLKFDTYASFRVRGAIIDGLRKEDWLPRSAREKSKKMELQIEAMEQQLGRHVTPEEVAEQLNINVDDVYQTMQEHFMSNILSIDEHNTDQDDTEIKSFAIRDHLTKTPEEEAVRTELLQDLVESILKLNEKEQQVLSLFYTEELTLTEIGEMLHLSTSRISQIHSKAIFKLRKILSAEMPNE</sequence>
<dbReference type="STRING" id="241244.ATY39_03105"/>
<dbReference type="Gene3D" id="1.20.140.160">
    <property type="match status" value="1"/>
</dbReference>
<dbReference type="GO" id="GO:0003677">
    <property type="term" value="F:DNA binding"/>
    <property type="evidence" value="ECO:0007669"/>
    <property type="project" value="UniProtKB-KW"/>
</dbReference>
<keyword evidence="3" id="KW-0238">DNA-binding</keyword>
<keyword evidence="4" id="KW-0804">Transcription</keyword>
<dbReference type="Proteomes" id="UP000076021">
    <property type="component" value="Chromosome"/>
</dbReference>
<dbReference type="NCBIfam" id="NF005413">
    <property type="entry name" value="PRK06986.1"/>
    <property type="match status" value="1"/>
</dbReference>
<evidence type="ECO:0000313" key="7">
    <source>
        <dbReference type="Proteomes" id="UP000076021"/>
    </source>
</evidence>
<dbReference type="SUPFAM" id="SSF88946">
    <property type="entry name" value="Sigma2 domain of RNA polymerase sigma factors"/>
    <property type="match status" value="1"/>
</dbReference>
<dbReference type="NCBIfam" id="NF005809">
    <property type="entry name" value="PRK07670.1"/>
    <property type="match status" value="1"/>
</dbReference>
<keyword evidence="7" id="KW-1185">Reference proteome</keyword>
<evidence type="ECO:0000313" key="6">
    <source>
        <dbReference type="EMBL" id="AMW98512.1"/>
    </source>
</evidence>
<dbReference type="KEGG" id="rst:ATY39_03105"/>
<dbReference type="PANTHER" id="PTHR30385:SF7">
    <property type="entry name" value="RNA POLYMERASE SIGMA FACTOR FLIA"/>
    <property type="match status" value="1"/>
</dbReference>
<proteinExistence type="predicted"/>